<dbReference type="Proteomes" id="UP001549366">
    <property type="component" value="Unassembled WGS sequence"/>
</dbReference>
<name>A0ABV2SAT9_9GAMM</name>
<dbReference type="EMBL" id="JBEWTB010000001">
    <property type="protein sequence ID" value="MET4754880.1"/>
    <property type="molecule type" value="Genomic_DNA"/>
</dbReference>
<dbReference type="InterPro" id="IPR011711">
    <property type="entry name" value="GntR_C"/>
</dbReference>
<dbReference type="SUPFAM" id="SSF46785">
    <property type="entry name" value="Winged helix' DNA-binding domain"/>
    <property type="match status" value="1"/>
</dbReference>
<gene>
    <name evidence="5" type="ORF">V5J35_000072</name>
</gene>
<dbReference type="SMART" id="SM00895">
    <property type="entry name" value="FCD"/>
    <property type="match status" value="1"/>
</dbReference>
<dbReference type="InterPro" id="IPR036388">
    <property type="entry name" value="WH-like_DNA-bd_sf"/>
</dbReference>
<dbReference type="Gene3D" id="1.20.120.530">
    <property type="entry name" value="GntR ligand-binding domain-like"/>
    <property type="match status" value="1"/>
</dbReference>
<dbReference type="PROSITE" id="PS50949">
    <property type="entry name" value="HTH_GNTR"/>
    <property type="match status" value="1"/>
</dbReference>
<evidence type="ECO:0000313" key="5">
    <source>
        <dbReference type="EMBL" id="MET4754880.1"/>
    </source>
</evidence>
<keyword evidence="6" id="KW-1185">Reference proteome</keyword>
<protein>
    <submittedName>
        <fullName evidence="5">GntR family uxuAB operon transcriptional repressor</fullName>
    </submittedName>
</protein>
<dbReference type="SMART" id="SM00345">
    <property type="entry name" value="HTH_GNTR"/>
    <property type="match status" value="1"/>
</dbReference>
<dbReference type="Pfam" id="PF00392">
    <property type="entry name" value="GntR"/>
    <property type="match status" value="1"/>
</dbReference>
<feature type="domain" description="HTH gntR-type" evidence="4">
    <location>
        <begin position="8"/>
        <end position="76"/>
    </location>
</feature>
<proteinExistence type="predicted"/>
<keyword evidence="3" id="KW-0804">Transcription</keyword>
<evidence type="ECO:0000256" key="1">
    <source>
        <dbReference type="ARBA" id="ARBA00023015"/>
    </source>
</evidence>
<sequence>MLGTLEPKRLYQKIGRDIRQQIIDGDFPVGSRLPAERDIAEKMAVSRTIVREALIMLELEGLIEVRKGSGIHVISNGDVIAANDQTLENDVGPFELLQARQLIESNIAAFAATQVNKSNLQSMRAALELEQEELRSGLSSRGDEMFHIAVAEATQNSVLVSLTQELWRIRENSPMWKRLHDWIEKIDYLEDWVEDHKKVIEALASKNPEAARQAMWQHLENVKNTLLRVSDSAEDTFDRYLFDYSPAV</sequence>
<evidence type="ECO:0000313" key="6">
    <source>
        <dbReference type="Proteomes" id="UP001549366"/>
    </source>
</evidence>
<keyword evidence="1" id="KW-0805">Transcription regulation</keyword>
<dbReference type="PANTHER" id="PTHR43537">
    <property type="entry name" value="TRANSCRIPTIONAL REGULATOR, GNTR FAMILY"/>
    <property type="match status" value="1"/>
</dbReference>
<keyword evidence="2" id="KW-0238">DNA-binding</keyword>
<dbReference type="PANTHER" id="PTHR43537:SF5">
    <property type="entry name" value="UXU OPERON TRANSCRIPTIONAL REGULATOR"/>
    <property type="match status" value="1"/>
</dbReference>
<dbReference type="SUPFAM" id="SSF48008">
    <property type="entry name" value="GntR ligand-binding domain-like"/>
    <property type="match status" value="1"/>
</dbReference>
<evidence type="ECO:0000256" key="3">
    <source>
        <dbReference type="ARBA" id="ARBA00023163"/>
    </source>
</evidence>
<dbReference type="RefSeq" id="WP_354011681.1">
    <property type="nucleotide sequence ID" value="NZ_JBEWTA010000003.1"/>
</dbReference>
<evidence type="ECO:0000256" key="2">
    <source>
        <dbReference type="ARBA" id="ARBA00023125"/>
    </source>
</evidence>
<dbReference type="Pfam" id="PF07729">
    <property type="entry name" value="FCD"/>
    <property type="match status" value="1"/>
</dbReference>
<accession>A0ABV2SAT9</accession>
<dbReference type="Gene3D" id="1.10.10.10">
    <property type="entry name" value="Winged helix-like DNA-binding domain superfamily/Winged helix DNA-binding domain"/>
    <property type="match status" value="1"/>
</dbReference>
<reference evidence="5 6" key="1">
    <citation type="submission" date="2024-06" db="EMBL/GenBank/DDBJ databases">
        <title>Genomic Encyclopedia of Type Strains, Phase V (KMG-V): Genome sequencing to study the core and pangenomes of soil and plant-associated prokaryotes.</title>
        <authorList>
            <person name="Whitman W."/>
        </authorList>
    </citation>
    <scope>NUCLEOTIDE SEQUENCE [LARGE SCALE GENOMIC DNA]</scope>
    <source>
        <strain evidence="5 6">NE40</strain>
    </source>
</reference>
<organism evidence="5 6">
    <name type="scientific">Endozoicomonas lisbonensis</name>
    <dbReference type="NCBI Taxonomy" id="3120522"/>
    <lineage>
        <taxon>Bacteria</taxon>
        <taxon>Pseudomonadati</taxon>
        <taxon>Pseudomonadota</taxon>
        <taxon>Gammaproteobacteria</taxon>
        <taxon>Oceanospirillales</taxon>
        <taxon>Endozoicomonadaceae</taxon>
        <taxon>Endozoicomonas</taxon>
    </lineage>
</organism>
<dbReference type="CDD" id="cd07377">
    <property type="entry name" value="WHTH_GntR"/>
    <property type="match status" value="1"/>
</dbReference>
<comment type="caution">
    <text evidence="5">The sequence shown here is derived from an EMBL/GenBank/DDBJ whole genome shotgun (WGS) entry which is preliminary data.</text>
</comment>
<dbReference type="InterPro" id="IPR000524">
    <property type="entry name" value="Tscrpt_reg_HTH_GntR"/>
</dbReference>
<dbReference type="InterPro" id="IPR036390">
    <property type="entry name" value="WH_DNA-bd_sf"/>
</dbReference>
<evidence type="ECO:0000259" key="4">
    <source>
        <dbReference type="PROSITE" id="PS50949"/>
    </source>
</evidence>
<dbReference type="InterPro" id="IPR008920">
    <property type="entry name" value="TF_FadR/GntR_C"/>
</dbReference>
<dbReference type="PRINTS" id="PR00035">
    <property type="entry name" value="HTHGNTR"/>
</dbReference>